<name>A0A6C0HKT8_9ZZZZ</name>
<dbReference type="EMBL" id="MN739976">
    <property type="protein sequence ID" value="QHT80977.1"/>
    <property type="molecule type" value="Genomic_DNA"/>
</dbReference>
<accession>A0A6C0HKT8</accession>
<protein>
    <submittedName>
        <fullName evidence="1">Uncharacterized protein</fullName>
    </submittedName>
</protein>
<reference evidence="1" key="1">
    <citation type="journal article" date="2020" name="Nature">
        <title>Giant virus diversity and host interactions through global metagenomics.</title>
        <authorList>
            <person name="Schulz F."/>
            <person name="Roux S."/>
            <person name="Paez-Espino D."/>
            <person name="Jungbluth S."/>
            <person name="Walsh D.A."/>
            <person name="Denef V.J."/>
            <person name="McMahon K.D."/>
            <person name="Konstantinidis K.T."/>
            <person name="Eloe-Fadrosh E.A."/>
            <person name="Kyrpides N.C."/>
            <person name="Woyke T."/>
        </authorList>
    </citation>
    <scope>NUCLEOTIDE SEQUENCE</scope>
    <source>
        <strain evidence="1">GVMAG-M-3300023184-135</strain>
    </source>
</reference>
<dbReference type="AlphaFoldDB" id="A0A6C0HKT8"/>
<sequence length="282" mass="32038">MLDTAKLIRECVDDIAKEFPSLCDVLKTNYPEGFNCDAEVAYLKEHVQPHCMDLLKKNTELFTERRFFLRGVDFSDLFHGVESAAEEKVWTYARTLLMASYMGADIMGTIKTMWSTFSGKASTDEIDELLKDETTQSGVEDLLETLKDTRIFKLGMEVAETLNVEKLGLDKVDFTDIAGLMEMIKNPDHPVTKRAITSVQVLIEQKMRNGSLRKEDFVGEIEMLKEKFKQSIGKVFKTELFGDAPAGAGQPVRTAQELTSNHPEARRQRMLARLQRKLAEKK</sequence>
<organism evidence="1">
    <name type="scientific">viral metagenome</name>
    <dbReference type="NCBI Taxonomy" id="1070528"/>
    <lineage>
        <taxon>unclassified sequences</taxon>
        <taxon>metagenomes</taxon>
        <taxon>organismal metagenomes</taxon>
    </lineage>
</organism>
<evidence type="ECO:0000313" key="1">
    <source>
        <dbReference type="EMBL" id="QHT80977.1"/>
    </source>
</evidence>
<proteinExistence type="predicted"/>